<dbReference type="Proteomes" id="UP001346149">
    <property type="component" value="Unassembled WGS sequence"/>
</dbReference>
<comment type="cofactor">
    <cofactor evidence="8">
        <name>Cu cation</name>
        <dbReference type="ChEBI" id="CHEBI:23378"/>
    </cofactor>
    <text evidence="8">Contains 1 topaquinone per subunit.</text>
</comment>
<dbReference type="SUPFAM" id="SSF49998">
    <property type="entry name" value="Amine oxidase catalytic domain"/>
    <property type="match status" value="1"/>
</dbReference>
<keyword evidence="3 6" id="KW-0801">TPQ</keyword>
<dbReference type="GO" id="GO:0048038">
    <property type="term" value="F:quinone binding"/>
    <property type="evidence" value="ECO:0007669"/>
    <property type="project" value="InterPro"/>
</dbReference>
<name>A0AAN7M9K1_TRANT</name>
<gene>
    <name evidence="11" type="ORF">SAY86_021321</name>
</gene>
<evidence type="ECO:0000256" key="9">
    <source>
        <dbReference type="SAM" id="Phobius"/>
    </source>
</evidence>
<proteinExistence type="inferred from homology"/>
<dbReference type="PANTHER" id="PTHR10638:SF71">
    <property type="entry name" value="AMINE OXIDASE"/>
    <property type="match status" value="1"/>
</dbReference>
<dbReference type="EMBL" id="JAXQNO010000003">
    <property type="protein sequence ID" value="KAK4800834.1"/>
    <property type="molecule type" value="Genomic_DNA"/>
</dbReference>
<feature type="domain" description="Copper amine oxidase catalytic" evidence="10">
    <location>
        <begin position="62"/>
        <end position="247"/>
    </location>
</feature>
<keyword evidence="2 8" id="KW-0479">Metal-binding</keyword>
<dbReference type="GO" id="GO:0009753">
    <property type="term" value="P:response to jasmonic acid"/>
    <property type="evidence" value="ECO:0007669"/>
    <property type="project" value="UniProtKB-ARBA"/>
</dbReference>
<evidence type="ECO:0000256" key="5">
    <source>
        <dbReference type="ARBA" id="ARBA00023008"/>
    </source>
</evidence>
<protein>
    <recommendedName>
        <fullName evidence="8">Amine oxidase</fullName>
        <ecNumber evidence="8">1.4.3.-</ecNumber>
    </recommendedName>
</protein>
<comment type="PTM">
    <text evidence="7 8">Topaquinone (TPQ) is generated by copper-dependent autoxidation of a specific tyrosyl residue.</text>
</comment>
<keyword evidence="12" id="KW-1185">Reference proteome</keyword>
<sequence length="394" mass="44252">MDGTVNIYMRPIEGVTVTIDLDSIKIVGFLDRIKVPAPKGDGTDYRGSQQSPPFSPSLNRITSVQPDGPSFTLSGHLVRWGSWEFHLGFDVRAGTIISLASVLDVDKGNFRRVLYRGYILELFVPYMDLTEEWYYRTFFDAGEYGLGLSAVPLQPSTDCPANAVFLDAYLAAHDGSPVKMSNVFCIFERYAGDILWQHTEVGIPGKVITEVRPEVSLVVRMVSTVANYDYIVDWEFTQSGSIRLKVQTYHICVVCCLWLVLVNLILVGLTGLLKVRGSVYTHMDQISDEEYGILVAENTIGSRHDHFLTYHLDLDIDGEANSFLKLTLQMTKVDAQESPRRSYWKVISEKAKTESDARIRLGLDQAELLFVNPSKRTRVGNTIGYRPTASRILC</sequence>
<reference evidence="11 12" key="1">
    <citation type="journal article" date="2023" name="Hortic Res">
        <title>Pangenome of water caltrop reveals structural variations and asymmetric subgenome divergence after allopolyploidization.</title>
        <authorList>
            <person name="Zhang X."/>
            <person name="Chen Y."/>
            <person name="Wang L."/>
            <person name="Yuan Y."/>
            <person name="Fang M."/>
            <person name="Shi L."/>
            <person name="Lu R."/>
            <person name="Comes H.P."/>
            <person name="Ma Y."/>
            <person name="Chen Y."/>
            <person name="Huang G."/>
            <person name="Zhou Y."/>
            <person name="Zheng Z."/>
            <person name="Qiu Y."/>
        </authorList>
    </citation>
    <scope>NUCLEOTIDE SEQUENCE [LARGE SCALE GENOMIC DNA]</scope>
    <source>
        <strain evidence="11">F231</strain>
    </source>
</reference>
<comment type="similarity">
    <text evidence="1 8">Belongs to the copper/topaquinone oxidase family.</text>
</comment>
<dbReference type="PANTHER" id="PTHR10638">
    <property type="entry name" value="COPPER AMINE OXIDASE"/>
    <property type="match status" value="1"/>
</dbReference>
<dbReference type="InterPro" id="IPR000269">
    <property type="entry name" value="Cu_amine_oxidase"/>
</dbReference>
<dbReference type="InterPro" id="IPR016182">
    <property type="entry name" value="Cu_amine_oxidase_N-reg"/>
</dbReference>
<feature type="active site" description="Proton acceptor" evidence="6">
    <location>
        <position position="140"/>
    </location>
</feature>
<dbReference type="GO" id="GO:0008131">
    <property type="term" value="F:primary methylamine oxidase activity"/>
    <property type="evidence" value="ECO:0007669"/>
    <property type="project" value="InterPro"/>
</dbReference>
<dbReference type="GO" id="GO:0005507">
    <property type="term" value="F:copper ion binding"/>
    <property type="evidence" value="ECO:0007669"/>
    <property type="project" value="InterPro"/>
</dbReference>
<organism evidence="11 12">
    <name type="scientific">Trapa natans</name>
    <name type="common">Water chestnut</name>
    <dbReference type="NCBI Taxonomy" id="22666"/>
    <lineage>
        <taxon>Eukaryota</taxon>
        <taxon>Viridiplantae</taxon>
        <taxon>Streptophyta</taxon>
        <taxon>Embryophyta</taxon>
        <taxon>Tracheophyta</taxon>
        <taxon>Spermatophyta</taxon>
        <taxon>Magnoliopsida</taxon>
        <taxon>eudicotyledons</taxon>
        <taxon>Gunneridae</taxon>
        <taxon>Pentapetalae</taxon>
        <taxon>rosids</taxon>
        <taxon>malvids</taxon>
        <taxon>Myrtales</taxon>
        <taxon>Lythraceae</taxon>
        <taxon>Trapa</taxon>
    </lineage>
</organism>
<comment type="caution">
    <text evidence="11">The sequence shown here is derived from an EMBL/GenBank/DDBJ whole genome shotgun (WGS) entry which is preliminary data.</text>
</comment>
<dbReference type="Gene3D" id="3.10.450.40">
    <property type="match status" value="1"/>
</dbReference>
<dbReference type="InterPro" id="IPR015798">
    <property type="entry name" value="Cu_amine_oxidase_C"/>
</dbReference>
<feature type="domain" description="Copper amine oxidase catalytic" evidence="10">
    <location>
        <begin position="267"/>
        <end position="386"/>
    </location>
</feature>
<dbReference type="EC" id="1.4.3.-" evidence="8"/>
<dbReference type="Gene3D" id="2.70.98.20">
    <property type="entry name" value="Copper amine oxidase, catalytic domain"/>
    <property type="match status" value="1"/>
</dbReference>
<feature type="transmembrane region" description="Helical" evidence="9">
    <location>
        <begin position="248"/>
        <end position="273"/>
    </location>
</feature>
<accession>A0AAN7M9K1</accession>
<keyword evidence="9" id="KW-1133">Transmembrane helix</keyword>
<dbReference type="InterPro" id="IPR049948">
    <property type="entry name" value="Cu_Am_ox_TPQ-bd"/>
</dbReference>
<feature type="modified residue" description="2',4',5'-topaquinone" evidence="7">
    <location>
        <position position="228"/>
    </location>
</feature>
<keyword evidence="9" id="KW-0812">Transmembrane</keyword>
<dbReference type="InterPro" id="IPR036460">
    <property type="entry name" value="Cu_amine_oxidase_C_sf"/>
</dbReference>
<evidence type="ECO:0000256" key="4">
    <source>
        <dbReference type="ARBA" id="ARBA00023002"/>
    </source>
</evidence>
<keyword evidence="9" id="KW-0472">Membrane</keyword>
<evidence type="ECO:0000256" key="8">
    <source>
        <dbReference type="RuleBase" id="RU000672"/>
    </source>
</evidence>
<evidence type="ECO:0000256" key="2">
    <source>
        <dbReference type="ARBA" id="ARBA00022723"/>
    </source>
</evidence>
<evidence type="ECO:0000259" key="10">
    <source>
        <dbReference type="Pfam" id="PF01179"/>
    </source>
</evidence>
<dbReference type="GO" id="GO:0009308">
    <property type="term" value="P:amine metabolic process"/>
    <property type="evidence" value="ECO:0007669"/>
    <property type="project" value="UniProtKB-UniRule"/>
</dbReference>
<evidence type="ECO:0000256" key="1">
    <source>
        <dbReference type="ARBA" id="ARBA00007983"/>
    </source>
</evidence>
<dbReference type="Pfam" id="PF01179">
    <property type="entry name" value="Cu_amine_oxid"/>
    <property type="match status" value="2"/>
</dbReference>
<evidence type="ECO:0000256" key="6">
    <source>
        <dbReference type="PIRSR" id="PIRSR600269-50"/>
    </source>
</evidence>
<dbReference type="PROSITE" id="PS01164">
    <property type="entry name" value="COPPER_AMINE_OXID_1"/>
    <property type="match status" value="1"/>
</dbReference>
<feature type="active site" description="Schiff-base intermediate with substrate; via topaquinone" evidence="6">
    <location>
        <position position="228"/>
    </location>
</feature>
<dbReference type="AlphaFoldDB" id="A0AAN7M9K1"/>
<evidence type="ECO:0000313" key="12">
    <source>
        <dbReference type="Proteomes" id="UP001346149"/>
    </source>
</evidence>
<keyword evidence="5 8" id="KW-0186">Copper</keyword>
<keyword evidence="4 8" id="KW-0560">Oxidoreductase</keyword>
<evidence type="ECO:0000256" key="7">
    <source>
        <dbReference type="PIRSR" id="PIRSR600269-51"/>
    </source>
</evidence>
<evidence type="ECO:0000256" key="3">
    <source>
        <dbReference type="ARBA" id="ARBA00022772"/>
    </source>
</evidence>
<dbReference type="SUPFAM" id="SSF54416">
    <property type="entry name" value="Amine oxidase N-terminal region"/>
    <property type="match status" value="1"/>
</dbReference>
<evidence type="ECO:0000313" key="11">
    <source>
        <dbReference type="EMBL" id="KAK4800834.1"/>
    </source>
</evidence>